<proteinExistence type="predicted"/>
<dbReference type="Proteomes" id="UP001358417">
    <property type="component" value="Unassembled WGS sequence"/>
</dbReference>
<protein>
    <recommendedName>
        <fullName evidence="4">F-box domain-containing protein</fullName>
    </recommendedName>
</protein>
<dbReference type="GeneID" id="89968717"/>
<evidence type="ECO:0008006" key="4">
    <source>
        <dbReference type="Google" id="ProtNLM"/>
    </source>
</evidence>
<accession>A0AAV9NRC9</accession>
<keyword evidence="3" id="KW-1185">Reference proteome</keyword>
<feature type="region of interest" description="Disordered" evidence="1">
    <location>
        <begin position="47"/>
        <end position="72"/>
    </location>
</feature>
<reference evidence="2 3" key="1">
    <citation type="submission" date="2023-08" db="EMBL/GenBank/DDBJ databases">
        <title>Black Yeasts Isolated from many extreme environments.</title>
        <authorList>
            <person name="Coleine C."/>
            <person name="Stajich J.E."/>
            <person name="Selbmann L."/>
        </authorList>
    </citation>
    <scope>NUCLEOTIDE SEQUENCE [LARGE SCALE GENOMIC DNA]</scope>
    <source>
        <strain evidence="2 3">CCFEE 5792</strain>
    </source>
</reference>
<sequence>MDRACNYDSAQQLDALTSKSSSRLRLSGDWSRVNLSNPDPSAMNARLADRKESSQVDISEQSSDVTIPTSRSRVSNPATTIVAPVPIKPEVQPSSTIPSIVLPTKSRTAPVAMKTEQRSPFLTILPHDIHYILAVKYLDFDTLLALRQTCKTILSLLDPDLVHRIRSALVQKSLDNEIKRFREYRTIYPRQRLGALWDLLYAAFDFRLIERPAKELCCYGCLEVKPLWCFVERMSNKGTGLGAKSARDRVCKDCMRRYRDIEGQWWKENWVKKSETVRKSSRRTRVKRWALEGRSLVNPEEEIGVCSCCGSGTFELWWGCVTCFELEEKRRREEDLMEYAGLERRLIDMLETWRAKREAKRRSQQSTRERRSRRWWMPLRLDLNLHWEGGLAERRAALAEWKESRNHNVSSSSSTPAIAHSKKTSRTGLLSSEDTEHDPPRWRAIEQTPLPKSRREARCSSCWVPNCPRRTYILGLAYERPLPRERWCGDCQQNYKTRHARKREINRRRRRSLGPDTSGIFGDSWDGGFGTLFDEVES</sequence>
<dbReference type="RefSeq" id="XP_064711985.1">
    <property type="nucleotide sequence ID" value="XM_064844125.1"/>
</dbReference>
<dbReference type="EMBL" id="JAVRRD010000001">
    <property type="protein sequence ID" value="KAK5064661.1"/>
    <property type="molecule type" value="Genomic_DNA"/>
</dbReference>
<evidence type="ECO:0000313" key="2">
    <source>
        <dbReference type="EMBL" id="KAK5064661.1"/>
    </source>
</evidence>
<organism evidence="2 3">
    <name type="scientific">Exophiala bonariae</name>
    <dbReference type="NCBI Taxonomy" id="1690606"/>
    <lineage>
        <taxon>Eukaryota</taxon>
        <taxon>Fungi</taxon>
        <taxon>Dikarya</taxon>
        <taxon>Ascomycota</taxon>
        <taxon>Pezizomycotina</taxon>
        <taxon>Eurotiomycetes</taxon>
        <taxon>Chaetothyriomycetidae</taxon>
        <taxon>Chaetothyriales</taxon>
        <taxon>Herpotrichiellaceae</taxon>
        <taxon>Exophiala</taxon>
    </lineage>
</organism>
<evidence type="ECO:0000256" key="1">
    <source>
        <dbReference type="SAM" id="MobiDB-lite"/>
    </source>
</evidence>
<feature type="compositionally biased region" description="Polar residues" evidence="1">
    <location>
        <begin position="55"/>
        <end position="72"/>
    </location>
</feature>
<evidence type="ECO:0000313" key="3">
    <source>
        <dbReference type="Proteomes" id="UP001358417"/>
    </source>
</evidence>
<feature type="region of interest" description="Disordered" evidence="1">
    <location>
        <begin position="404"/>
        <end position="439"/>
    </location>
</feature>
<gene>
    <name evidence="2" type="ORF">LTR84_000495</name>
</gene>
<dbReference type="AlphaFoldDB" id="A0AAV9NRC9"/>
<name>A0AAV9NRC9_9EURO</name>
<comment type="caution">
    <text evidence="2">The sequence shown here is derived from an EMBL/GenBank/DDBJ whole genome shotgun (WGS) entry which is preliminary data.</text>
</comment>